<proteinExistence type="predicted"/>
<evidence type="ECO:0000313" key="3">
    <source>
        <dbReference type="Proteomes" id="UP000319432"/>
    </source>
</evidence>
<keyword evidence="1" id="KW-1133">Transmembrane helix</keyword>
<keyword evidence="1" id="KW-0812">Transmembrane</keyword>
<dbReference type="AlphaFoldDB" id="A0A518VCZ2"/>
<dbReference type="Pfam" id="PF16935">
    <property type="entry name" value="Hol_Tox"/>
    <property type="match status" value="1"/>
</dbReference>
<organism evidence="2 3">
    <name type="scientific">Brevibacillus laterosporus</name>
    <name type="common">Bacillus laterosporus</name>
    <dbReference type="NCBI Taxonomy" id="1465"/>
    <lineage>
        <taxon>Bacteria</taxon>
        <taxon>Bacillati</taxon>
        <taxon>Bacillota</taxon>
        <taxon>Bacilli</taxon>
        <taxon>Bacillales</taxon>
        <taxon>Paenibacillaceae</taxon>
        <taxon>Brevibacillus</taxon>
    </lineage>
</organism>
<dbReference type="Proteomes" id="UP000319432">
    <property type="component" value="Chromosome"/>
</dbReference>
<name>A0A518VCZ2_BRELA</name>
<protein>
    <submittedName>
        <fullName evidence="2">Putative holin-like toxin</fullName>
    </submittedName>
</protein>
<gene>
    <name evidence="2" type="ORF">EEL30_22745</name>
</gene>
<dbReference type="InterPro" id="IPR031616">
    <property type="entry name" value="BsrE-like"/>
</dbReference>
<evidence type="ECO:0000256" key="1">
    <source>
        <dbReference type="SAM" id="Phobius"/>
    </source>
</evidence>
<evidence type="ECO:0000313" key="2">
    <source>
        <dbReference type="EMBL" id="QDX94854.1"/>
    </source>
</evidence>
<keyword evidence="1" id="KW-0472">Membrane</keyword>
<keyword evidence="3" id="KW-1185">Reference proteome</keyword>
<sequence>MARYNRIGSLNGDLGSPPCHSSKGVMLMSVYEALMVMFAFGTFIIVLVGLFYKMTKK</sequence>
<reference evidence="2 3" key="1">
    <citation type="submission" date="2018-11" db="EMBL/GenBank/DDBJ databases">
        <title>Phylogenetic determinants of toxin gene distribution in genomes of Brevibacillus laterosporus.</title>
        <authorList>
            <person name="Glare T.R."/>
            <person name="Durrant A."/>
            <person name="Berry C."/>
            <person name="Palma L."/>
            <person name="Ormskirk M."/>
            <person name="Cox M.O."/>
        </authorList>
    </citation>
    <scope>NUCLEOTIDE SEQUENCE [LARGE SCALE GENOMIC DNA]</scope>
    <source>
        <strain evidence="2 3">1821L</strain>
    </source>
</reference>
<dbReference type="OrthoDB" id="2972550at2"/>
<accession>A0A518VCZ2</accession>
<dbReference type="EMBL" id="CP033464">
    <property type="protein sequence ID" value="QDX94854.1"/>
    <property type="molecule type" value="Genomic_DNA"/>
</dbReference>
<feature type="transmembrane region" description="Helical" evidence="1">
    <location>
        <begin position="33"/>
        <end position="52"/>
    </location>
</feature>